<dbReference type="InterPro" id="IPR011989">
    <property type="entry name" value="ARM-like"/>
</dbReference>
<reference evidence="2" key="1">
    <citation type="submission" date="2018-09" db="EMBL/GenBank/DDBJ databases">
        <authorList>
            <person name="Livingstone P.G."/>
            <person name="Whitworth D.E."/>
        </authorList>
    </citation>
    <scope>NUCLEOTIDE SEQUENCE [LARGE SCALE GENOMIC DNA]</scope>
    <source>
        <strain evidence="2">CA051B</strain>
    </source>
</reference>
<dbReference type="Gene3D" id="1.25.10.10">
    <property type="entry name" value="Leucine-rich Repeat Variant"/>
    <property type="match status" value="1"/>
</dbReference>
<accession>A0A3A8Q554</accession>
<dbReference type="InterPro" id="IPR016024">
    <property type="entry name" value="ARM-type_fold"/>
</dbReference>
<keyword evidence="2" id="KW-1185">Reference proteome</keyword>
<dbReference type="RefSeq" id="WP_120642994.1">
    <property type="nucleotide sequence ID" value="NZ_RAWB01000066.1"/>
</dbReference>
<gene>
    <name evidence="1" type="ORF">D7V93_08990</name>
</gene>
<protein>
    <recommendedName>
        <fullName evidence="3">HEAT repeat domain-containing protein</fullName>
    </recommendedName>
</protein>
<evidence type="ECO:0000313" key="1">
    <source>
        <dbReference type="EMBL" id="RKH63258.1"/>
    </source>
</evidence>
<dbReference type="AlphaFoldDB" id="A0A3A8Q554"/>
<dbReference type="SUPFAM" id="SSF48371">
    <property type="entry name" value="ARM repeat"/>
    <property type="match status" value="1"/>
</dbReference>
<dbReference type="Proteomes" id="UP000272888">
    <property type="component" value="Unassembled WGS sequence"/>
</dbReference>
<evidence type="ECO:0000313" key="2">
    <source>
        <dbReference type="Proteomes" id="UP000272888"/>
    </source>
</evidence>
<sequence length="198" mass="22789">MDPNTSRHFANLRGQDADVRYASFRHVMEVTQQPVEWAAEVWEDLLALLREGDNHQRAIAAQVLSNLARSDTQGRMLKDLDRLMAVTKDEKFVTARHSLQTLWRVATASKPLQAAVVDRLTRRFRECLTEKNGTLIRYDILEVFRKTYDVAPDESLKELALKLIETEEDPKYRKKYAGLWKDLVAKPRGAKKPAAKRA</sequence>
<comment type="caution">
    <text evidence="1">The sequence shown here is derived from an EMBL/GenBank/DDBJ whole genome shotgun (WGS) entry which is preliminary data.</text>
</comment>
<proteinExistence type="predicted"/>
<evidence type="ECO:0008006" key="3">
    <source>
        <dbReference type="Google" id="ProtNLM"/>
    </source>
</evidence>
<organism evidence="1 2">
    <name type="scientific">Corallococcus llansteffanensis</name>
    <dbReference type="NCBI Taxonomy" id="2316731"/>
    <lineage>
        <taxon>Bacteria</taxon>
        <taxon>Pseudomonadati</taxon>
        <taxon>Myxococcota</taxon>
        <taxon>Myxococcia</taxon>
        <taxon>Myxococcales</taxon>
        <taxon>Cystobacterineae</taxon>
        <taxon>Myxococcaceae</taxon>
        <taxon>Corallococcus</taxon>
    </lineage>
</organism>
<name>A0A3A8Q554_9BACT</name>
<dbReference type="EMBL" id="RAWB01000066">
    <property type="protein sequence ID" value="RKH63258.1"/>
    <property type="molecule type" value="Genomic_DNA"/>
</dbReference>